<comment type="caution">
    <text evidence="1">The sequence shown here is derived from an EMBL/GenBank/DDBJ whole genome shotgun (WGS) entry which is preliminary data.</text>
</comment>
<protein>
    <recommendedName>
        <fullName evidence="3">BAH domain-containing protein</fullName>
    </recommendedName>
</protein>
<keyword evidence="2" id="KW-1185">Reference proteome</keyword>
<dbReference type="RefSeq" id="XP_041218003.1">
    <property type="nucleotide sequence ID" value="XM_041368538.1"/>
</dbReference>
<gene>
    <name evidence="1" type="ORF">F5891DRAFT_1197817</name>
</gene>
<reference evidence="1" key="1">
    <citation type="journal article" date="2020" name="New Phytol.">
        <title>Comparative genomics reveals dynamic genome evolution in host specialist ectomycorrhizal fungi.</title>
        <authorList>
            <person name="Lofgren L.A."/>
            <person name="Nguyen N.H."/>
            <person name="Vilgalys R."/>
            <person name="Ruytinx J."/>
            <person name="Liao H.L."/>
            <person name="Branco S."/>
            <person name="Kuo A."/>
            <person name="LaButti K."/>
            <person name="Lipzen A."/>
            <person name="Andreopoulos W."/>
            <person name="Pangilinan J."/>
            <person name="Riley R."/>
            <person name="Hundley H."/>
            <person name="Na H."/>
            <person name="Barry K."/>
            <person name="Grigoriev I.V."/>
            <person name="Stajich J.E."/>
            <person name="Kennedy P.G."/>
        </authorList>
    </citation>
    <scope>NUCLEOTIDE SEQUENCE</scope>
    <source>
        <strain evidence="1">FC203</strain>
    </source>
</reference>
<dbReference type="GeneID" id="64662836"/>
<organism evidence="1 2">
    <name type="scientific">Suillus fuscotomentosus</name>
    <dbReference type="NCBI Taxonomy" id="1912939"/>
    <lineage>
        <taxon>Eukaryota</taxon>
        <taxon>Fungi</taxon>
        <taxon>Dikarya</taxon>
        <taxon>Basidiomycota</taxon>
        <taxon>Agaricomycotina</taxon>
        <taxon>Agaricomycetes</taxon>
        <taxon>Agaricomycetidae</taxon>
        <taxon>Boletales</taxon>
        <taxon>Suillineae</taxon>
        <taxon>Suillaceae</taxon>
        <taxon>Suillus</taxon>
    </lineage>
</organism>
<dbReference type="EMBL" id="JABBWK010000132">
    <property type="protein sequence ID" value="KAG1890737.1"/>
    <property type="molecule type" value="Genomic_DNA"/>
</dbReference>
<evidence type="ECO:0000313" key="2">
    <source>
        <dbReference type="Proteomes" id="UP001195769"/>
    </source>
</evidence>
<name>A0AAD4DR83_9AGAM</name>
<evidence type="ECO:0008006" key="3">
    <source>
        <dbReference type="Google" id="ProtNLM"/>
    </source>
</evidence>
<accession>A0AAD4DR83</accession>
<evidence type="ECO:0000313" key="1">
    <source>
        <dbReference type="EMBL" id="KAG1890737.1"/>
    </source>
</evidence>
<sequence>MSELPKGMSLKKFNDLPTTRAILYYLDSDEEGENKIEYEVGQSVSVYASKEGRKGVDPNDLWYAIIECIRVDKRARASEHFWVKIRWYWRADFEEPIFKKASQSDSRLLCMGRQELLESDLSIWAEAKVLAGENNPQLL</sequence>
<proteinExistence type="predicted"/>
<dbReference type="AlphaFoldDB" id="A0AAD4DR83"/>
<dbReference type="Proteomes" id="UP001195769">
    <property type="component" value="Unassembled WGS sequence"/>
</dbReference>